<dbReference type="Proteomes" id="UP001569428">
    <property type="component" value="Unassembled WGS sequence"/>
</dbReference>
<feature type="domain" description="Excalibur calcium-binding" evidence="2">
    <location>
        <begin position="220"/>
        <end position="256"/>
    </location>
</feature>
<keyword evidence="1" id="KW-0732">Signal</keyword>
<protein>
    <submittedName>
        <fullName evidence="3">Excalibur calcium-binding domain-containing protein</fullName>
    </submittedName>
</protein>
<gene>
    <name evidence="3" type="ORF">ACCI49_00950</name>
</gene>
<dbReference type="InterPro" id="IPR011089">
    <property type="entry name" value="GmrSD_C"/>
</dbReference>
<evidence type="ECO:0000313" key="4">
    <source>
        <dbReference type="Proteomes" id="UP001569428"/>
    </source>
</evidence>
<feature type="chain" id="PRO_5046358043" evidence="1">
    <location>
        <begin position="32"/>
        <end position="256"/>
    </location>
</feature>
<comment type="caution">
    <text evidence="3">The sequence shown here is derived from an EMBL/GenBank/DDBJ whole genome shotgun (WGS) entry which is preliminary data.</text>
</comment>
<evidence type="ECO:0000256" key="1">
    <source>
        <dbReference type="SAM" id="SignalP"/>
    </source>
</evidence>
<dbReference type="Pfam" id="PF05901">
    <property type="entry name" value="Excalibur"/>
    <property type="match status" value="1"/>
</dbReference>
<dbReference type="EMBL" id="JBGMEK010000001">
    <property type="protein sequence ID" value="MFA0809472.1"/>
    <property type="molecule type" value="Genomic_DNA"/>
</dbReference>
<evidence type="ECO:0000259" key="2">
    <source>
        <dbReference type="SMART" id="SM00894"/>
    </source>
</evidence>
<dbReference type="InterPro" id="IPR008613">
    <property type="entry name" value="Excalibur_Ca-bd_domain"/>
</dbReference>
<proteinExistence type="predicted"/>
<keyword evidence="4" id="KW-1185">Reference proteome</keyword>
<evidence type="ECO:0000313" key="3">
    <source>
        <dbReference type="EMBL" id="MFA0809472.1"/>
    </source>
</evidence>
<reference evidence="3 4" key="1">
    <citation type="submission" date="2024-08" db="EMBL/GenBank/DDBJ databases">
        <authorList>
            <person name="Ishaq N."/>
        </authorList>
    </citation>
    <scope>NUCLEOTIDE SEQUENCE [LARGE SCALE GENOMIC DNA]</scope>
    <source>
        <strain evidence="3 4">DSM 18651</strain>
    </source>
</reference>
<organism evidence="3 4">
    <name type="scientific">Microbulbifer epialgicus</name>
    <dbReference type="NCBI Taxonomy" id="393907"/>
    <lineage>
        <taxon>Bacteria</taxon>
        <taxon>Pseudomonadati</taxon>
        <taxon>Pseudomonadota</taxon>
        <taxon>Gammaproteobacteria</taxon>
        <taxon>Cellvibrionales</taxon>
        <taxon>Microbulbiferaceae</taxon>
        <taxon>Microbulbifer</taxon>
    </lineage>
</organism>
<feature type="signal peptide" evidence="1">
    <location>
        <begin position="1"/>
        <end position="31"/>
    </location>
</feature>
<dbReference type="RefSeq" id="WP_371837089.1">
    <property type="nucleotide sequence ID" value="NZ_JBGMEK010000001.1"/>
</dbReference>
<sequence length="256" mass="28342">MNKTTLQEIAGTKRFSIFICLFFFTTSSASAQENWRGLVVEPENRCSPYDKKAQYPYPQSVEDEVVIKMGGNVYGPYTGRYFVSDTETDIEHIVAASEGHDSGLCSASAEKRAQFATDPLNLTLAAPEINRCGANGKCGLDAAEWMPERNKCWFANRIVEIKVKYNLSVNRSEADALEKVLVSCESFEMIFFPRSVQGVIEASITNQGNVLAMYDDNDNGRITCAEARAHGLAPVTREHPAYEFMNDSDGDGVVCE</sequence>
<accession>A0ABV4NU36</accession>
<dbReference type="Pfam" id="PF07510">
    <property type="entry name" value="GmrSD_C"/>
    <property type="match status" value="1"/>
</dbReference>
<name>A0ABV4NU36_9GAMM</name>
<dbReference type="SMART" id="SM00894">
    <property type="entry name" value="Excalibur"/>
    <property type="match status" value="1"/>
</dbReference>